<dbReference type="RefSeq" id="WP_348760040.1">
    <property type="nucleotide sequence ID" value="NZ_OZ026885.1"/>
</dbReference>
<accession>A0ABP1CCZ6</accession>
<reference evidence="1 2" key="1">
    <citation type="submission" date="2024-04" db="EMBL/GenBank/DDBJ databases">
        <authorList>
            <person name="Cremers G."/>
        </authorList>
    </citation>
    <scope>NUCLEOTIDE SEQUENCE [LARGE SCALE GENOMIC DNA]</scope>
    <source>
        <strain evidence="1">MeCH1-AG</strain>
        <plasmid evidence="1 2">2</plasmid>
    </source>
</reference>
<evidence type="ECO:0000313" key="2">
    <source>
        <dbReference type="Proteomes" id="UP001497493"/>
    </source>
</evidence>
<dbReference type="Proteomes" id="UP001497493">
    <property type="component" value="Plasmid 2"/>
</dbReference>
<name>A0ABP1CCZ6_9GAMM</name>
<protein>
    <submittedName>
        <fullName evidence="1">Uncharacterized protein</fullName>
    </submittedName>
</protein>
<sequence length="81" mass="8997">MLRRFSTETPYELTEVTEAFIRLQSMGLDASAMGKPIMQFIEAVADASVGEFERLAPRSPFSAASSKWAKYQLPVALKAVR</sequence>
<keyword evidence="2" id="KW-1185">Reference proteome</keyword>
<keyword evidence="1" id="KW-0614">Plasmid</keyword>
<organism evidence="1 2">
    <name type="scientific">Candidatus Methylocalor cossyra</name>
    <dbReference type="NCBI Taxonomy" id="3108543"/>
    <lineage>
        <taxon>Bacteria</taxon>
        <taxon>Pseudomonadati</taxon>
        <taxon>Pseudomonadota</taxon>
        <taxon>Gammaproteobacteria</taxon>
        <taxon>Methylococcales</taxon>
        <taxon>Methylococcaceae</taxon>
        <taxon>Candidatus Methylocalor</taxon>
    </lineage>
</organism>
<geneLocation type="plasmid" evidence="1 2">
    <name>2</name>
</geneLocation>
<evidence type="ECO:0000313" key="1">
    <source>
        <dbReference type="EMBL" id="CAL1241976.1"/>
    </source>
</evidence>
<gene>
    <name evidence="1" type="ORF">MECH1_V1_P0044</name>
</gene>
<proteinExistence type="predicted"/>
<dbReference type="EMBL" id="OZ026885">
    <property type="protein sequence ID" value="CAL1241976.1"/>
    <property type="molecule type" value="Genomic_DNA"/>
</dbReference>